<evidence type="ECO:0000256" key="6">
    <source>
        <dbReference type="ARBA" id="ARBA00022694"/>
    </source>
</evidence>
<protein>
    <submittedName>
        <fullName evidence="10">Putative trna (Guanine-n-)-methyltransferase protein</fullName>
    </submittedName>
</protein>
<dbReference type="OrthoDB" id="408788at2759"/>
<dbReference type="HOGENOM" id="CLU_900261_0_0_1"/>
<dbReference type="AlphaFoldDB" id="M7TKV8"/>
<keyword evidence="11" id="KW-1185">Reference proteome</keyword>
<sequence>MAKLSTANTVAKKLATEEDQTTMNPFRPPTISRSVAVSFAASSSFALDRSLFSKKVNLAAASIADNKKIAEWRRALQKTREVLIVERIQVVRPHPDGSLAARGAKCLLLDPKVKVAVPETWSAALRSAIESNELGLVPFELTLDYDYWLYEDVMDVLIPPEKRDIHDGIPQGFNIAGHVAHLNLRETYRPYKKLIAEVLIDKNPHIKTVINKTGDVGTESEFRTFGYEVLAGPHDLNVELRENDCVFRFDYSKVYWNSKLHGEHTRLIDMFQPGEVVCDVMAGIGPFAIPAEKQPTPYMKHLKMANTLS</sequence>
<dbReference type="GO" id="GO:0052906">
    <property type="term" value="F:tRNA (guanine(37)-N1)-methyltransferase activity"/>
    <property type="evidence" value="ECO:0007669"/>
    <property type="project" value="UniProtKB-EC"/>
</dbReference>
<dbReference type="GO" id="GO:0005759">
    <property type="term" value="C:mitochondrial matrix"/>
    <property type="evidence" value="ECO:0007669"/>
    <property type="project" value="TreeGrafter"/>
</dbReference>
<evidence type="ECO:0000256" key="1">
    <source>
        <dbReference type="ARBA" id="ARBA00009775"/>
    </source>
</evidence>
<name>M7TKV8_EUTLA</name>
<keyword evidence="2" id="KW-0963">Cytoplasm</keyword>
<dbReference type="GO" id="GO:0002939">
    <property type="term" value="P:tRNA N1-guanine methylation"/>
    <property type="evidence" value="ECO:0007669"/>
    <property type="project" value="TreeGrafter"/>
</dbReference>
<dbReference type="Pfam" id="PF02475">
    <property type="entry name" value="TRM5-TYW2_MTfase"/>
    <property type="match status" value="1"/>
</dbReference>
<proteinExistence type="inferred from homology"/>
<dbReference type="PANTHER" id="PTHR23245:SF36">
    <property type="entry name" value="TRNA (GUANINE(37)-N1)-METHYLTRANSFERASE"/>
    <property type="match status" value="1"/>
</dbReference>
<reference evidence="11" key="1">
    <citation type="journal article" date="2013" name="Genome Announc.">
        <title>Draft genome sequence of the grapevine dieback fungus Eutypa lata UCR-EL1.</title>
        <authorList>
            <person name="Blanco-Ulate B."/>
            <person name="Rolshausen P.E."/>
            <person name="Cantu D."/>
        </authorList>
    </citation>
    <scope>NUCLEOTIDE SEQUENCE [LARGE SCALE GENOMIC DNA]</scope>
    <source>
        <strain evidence="11">UCR-EL1</strain>
    </source>
</reference>
<gene>
    <name evidence="10" type="ORF">UCREL1_2394</name>
</gene>
<dbReference type="InterPro" id="IPR056744">
    <property type="entry name" value="TRM5/TYW2-like_N"/>
</dbReference>
<dbReference type="PANTHER" id="PTHR23245">
    <property type="entry name" value="TRNA METHYLTRANSFERASE"/>
    <property type="match status" value="1"/>
</dbReference>
<keyword evidence="3 10" id="KW-0489">Methyltransferase</keyword>
<organism evidence="10 11">
    <name type="scientific">Eutypa lata (strain UCR-EL1)</name>
    <name type="common">Grapevine dieback disease fungus</name>
    <name type="synonym">Eutypa armeniacae</name>
    <dbReference type="NCBI Taxonomy" id="1287681"/>
    <lineage>
        <taxon>Eukaryota</taxon>
        <taxon>Fungi</taxon>
        <taxon>Dikarya</taxon>
        <taxon>Ascomycota</taxon>
        <taxon>Pezizomycotina</taxon>
        <taxon>Sordariomycetes</taxon>
        <taxon>Xylariomycetidae</taxon>
        <taxon>Xylariales</taxon>
        <taxon>Diatrypaceae</taxon>
        <taxon>Eutypa</taxon>
    </lineage>
</organism>
<evidence type="ECO:0000256" key="5">
    <source>
        <dbReference type="ARBA" id="ARBA00022691"/>
    </source>
</evidence>
<keyword evidence="4 10" id="KW-0808">Transferase</keyword>
<dbReference type="STRING" id="1287681.M7TKV8"/>
<keyword evidence="5" id="KW-0949">S-adenosyl-L-methionine</keyword>
<dbReference type="Proteomes" id="UP000012174">
    <property type="component" value="Unassembled WGS sequence"/>
</dbReference>
<evidence type="ECO:0000256" key="7">
    <source>
        <dbReference type="ARBA" id="ARBA00047783"/>
    </source>
</evidence>
<dbReference type="Gene3D" id="3.30.300.110">
    <property type="entry name" value="Met-10+ protein-like domains"/>
    <property type="match status" value="1"/>
</dbReference>
<dbReference type="InterPro" id="IPR029063">
    <property type="entry name" value="SAM-dependent_MTases_sf"/>
</dbReference>
<evidence type="ECO:0000256" key="2">
    <source>
        <dbReference type="ARBA" id="ARBA00022490"/>
    </source>
</evidence>
<evidence type="ECO:0000313" key="10">
    <source>
        <dbReference type="EMBL" id="EMR70571.1"/>
    </source>
</evidence>
<dbReference type="InterPro" id="IPR056743">
    <property type="entry name" value="TRM5-TYW2-like_MTfase"/>
</dbReference>
<dbReference type="KEGG" id="ela:UCREL1_2394"/>
<evidence type="ECO:0000259" key="9">
    <source>
        <dbReference type="PROSITE" id="PS51684"/>
    </source>
</evidence>
<dbReference type="Pfam" id="PF25133">
    <property type="entry name" value="TYW2_N_2"/>
    <property type="match status" value="1"/>
</dbReference>
<dbReference type="FunFam" id="3.30.300.110:FF:000001">
    <property type="entry name" value="tRNA (guanine(37)-N1)-methyltransferase"/>
    <property type="match status" value="1"/>
</dbReference>
<dbReference type="SUPFAM" id="SSF53335">
    <property type="entry name" value="S-adenosyl-L-methionine-dependent methyltransferases"/>
    <property type="match status" value="1"/>
</dbReference>
<dbReference type="EMBL" id="KB705837">
    <property type="protein sequence ID" value="EMR70571.1"/>
    <property type="molecule type" value="Genomic_DNA"/>
</dbReference>
<dbReference type="eggNOG" id="KOG2078">
    <property type="taxonomic scope" value="Eukaryota"/>
</dbReference>
<feature type="domain" description="SAM-dependent methyltransferase TRM5/TYW2-type" evidence="9">
    <location>
        <begin position="173"/>
        <end position="309"/>
    </location>
</feature>
<evidence type="ECO:0000313" key="11">
    <source>
        <dbReference type="Proteomes" id="UP000012174"/>
    </source>
</evidence>
<evidence type="ECO:0000256" key="4">
    <source>
        <dbReference type="ARBA" id="ARBA00022679"/>
    </source>
</evidence>
<dbReference type="GO" id="GO:0070901">
    <property type="term" value="P:mitochondrial tRNA methylation"/>
    <property type="evidence" value="ECO:0007669"/>
    <property type="project" value="UniProtKB-ARBA"/>
</dbReference>
<evidence type="ECO:0000256" key="3">
    <source>
        <dbReference type="ARBA" id="ARBA00022603"/>
    </source>
</evidence>
<dbReference type="InterPro" id="IPR030382">
    <property type="entry name" value="MeTrfase_TRM5/TYW2"/>
</dbReference>
<comment type="catalytic activity">
    <reaction evidence="7">
        <text>guanosine(37) in tRNA + S-adenosyl-L-methionine = N(1)-methylguanosine(37) in tRNA + S-adenosyl-L-homocysteine + H(+)</text>
        <dbReference type="Rhea" id="RHEA:36899"/>
        <dbReference type="Rhea" id="RHEA-COMP:10145"/>
        <dbReference type="Rhea" id="RHEA-COMP:10147"/>
        <dbReference type="ChEBI" id="CHEBI:15378"/>
        <dbReference type="ChEBI" id="CHEBI:57856"/>
        <dbReference type="ChEBI" id="CHEBI:59789"/>
        <dbReference type="ChEBI" id="CHEBI:73542"/>
        <dbReference type="ChEBI" id="CHEBI:74269"/>
        <dbReference type="EC" id="2.1.1.228"/>
    </reaction>
</comment>
<keyword evidence="6" id="KW-0819">tRNA processing</keyword>
<dbReference type="PROSITE" id="PS51684">
    <property type="entry name" value="SAM_MT_TRM5_TYW2"/>
    <property type="match status" value="1"/>
</dbReference>
<evidence type="ECO:0000256" key="8">
    <source>
        <dbReference type="SAM" id="MobiDB-lite"/>
    </source>
</evidence>
<feature type="region of interest" description="Disordered" evidence="8">
    <location>
        <begin position="1"/>
        <end position="27"/>
    </location>
</feature>
<dbReference type="Gene3D" id="3.40.50.150">
    <property type="entry name" value="Vaccinia Virus protein VP39"/>
    <property type="match status" value="1"/>
</dbReference>
<comment type="similarity">
    <text evidence="1">Belongs to the class I-like SAM-binding methyltransferase superfamily. TRM5/TYW2 family.</text>
</comment>
<accession>M7TKV8</accession>